<feature type="domain" description="Disease resistance N-terminal" evidence="7">
    <location>
        <begin position="5"/>
        <end position="92"/>
    </location>
</feature>
<feature type="domain" description="Disease resistance protein winged helix" evidence="8">
    <location>
        <begin position="424"/>
        <end position="469"/>
    </location>
</feature>
<dbReference type="Proteomes" id="UP001140206">
    <property type="component" value="Chromosome 2"/>
</dbReference>
<evidence type="ECO:0000256" key="5">
    <source>
        <dbReference type="ARBA" id="ARBA00022821"/>
    </source>
</evidence>
<dbReference type="InterPro" id="IPR041118">
    <property type="entry name" value="Rx_N"/>
</dbReference>
<keyword evidence="2" id="KW-0433">Leucine-rich repeat</keyword>
<keyword evidence="4" id="KW-0547">Nucleotide-binding</keyword>
<keyword evidence="5" id="KW-0611">Plant defense</keyword>
<dbReference type="Pfam" id="PF23559">
    <property type="entry name" value="WHD_DRP"/>
    <property type="match status" value="1"/>
</dbReference>
<evidence type="ECO:0000256" key="2">
    <source>
        <dbReference type="ARBA" id="ARBA00022614"/>
    </source>
</evidence>
<dbReference type="InterPro" id="IPR038005">
    <property type="entry name" value="RX-like_CC"/>
</dbReference>
<proteinExistence type="inferred from homology"/>
<evidence type="ECO:0000256" key="4">
    <source>
        <dbReference type="ARBA" id="ARBA00022741"/>
    </source>
</evidence>
<keyword evidence="3" id="KW-0677">Repeat</keyword>
<comment type="caution">
    <text evidence="9">The sequence shown here is derived from an EMBL/GenBank/DDBJ whole genome shotgun (WGS) entry which is preliminary data.</text>
</comment>
<name>A0AAV8G506_9POAL</name>
<evidence type="ECO:0000313" key="9">
    <source>
        <dbReference type="EMBL" id="KAJ4798327.1"/>
    </source>
</evidence>
<organism evidence="9 10">
    <name type="scientific">Rhynchospora pubera</name>
    <dbReference type="NCBI Taxonomy" id="906938"/>
    <lineage>
        <taxon>Eukaryota</taxon>
        <taxon>Viridiplantae</taxon>
        <taxon>Streptophyta</taxon>
        <taxon>Embryophyta</taxon>
        <taxon>Tracheophyta</taxon>
        <taxon>Spermatophyta</taxon>
        <taxon>Magnoliopsida</taxon>
        <taxon>Liliopsida</taxon>
        <taxon>Poales</taxon>
        <taxon>Cyperaceae</taxon>
        <taxon>Cyperoideae</taxon>
        <taxon>Rhynchosporeae</taxon>
        <taxon>Rhynchospora</taxon>
    </lineage>
</organism>
<dbReference type="PRINTS" id="PR00364">
    <property type="entry name" value="DISEASERSIST"/>
</dbReference>
<keyword evidence="10" id="KW-1185">Reference proteome</keyword>
<dbReference type="InterPro" id="IPR027417">
    <property type="entry name" value="P-loop_NTPase"/>
</dbReference>
<dbReference type="PANTHER" id="PTHR23155">
    <property type="entry name" value="DISEASE RESISTANCE PROTEIN RP"/>
    <property type="match status" value="1"/>
</dbReference>
<dbReference type="Gene3D" id="1.10.8.430">
    <property type="entry name" value="Helical domain of apoptotic protease-activating factors"/>
    <property type="match status" value="1"/>
</dbReference>
<dbReference type="InterPro" id="IPR058922">
    <property type="entry name" value="WHD_DRP"/>
</dbReference>
<accession>A0AAV8G506</accession>
<evidence type="ECO:0000259" key="8">
    <source>
        <dbReference type="Pfam" id="PF23559"/>
    </source>
</evidence>
<dbReference type="InterPro" id="IPR002182">
    <property type="entry name" value="NB-ARC"/>
</dbReference>
<comment type="similarity">
    <text evidence="1">Belongs to the disease resistance NB-LRR family.</text>
</comment>
<dbReference type="FunFam" id="3.40.50.300:FF:001091">
    <property type="entry name" value="Probable disease resistance protein At1g61300"/>
    <property type="match status" value="1"/>
</dbReference>
<dbReference type="SUPFAM" id="SSF52540">
    <property type="entry name" value="P-loop containing nucleoside triphosphate hydrolases"/>
    <property type="match status" value="1"/>
</dbReference>
<reference evidence="9" key="1">
    <citation type="submission" date="2022-08" db="EMBL/GenBank/DDBJ databases">
        <authorList>
            <person name="Marques A."/>
        </authorList>
    </citation>
    <scope>NUCLEOTIDE SEQUENCE</scope>
    <source>
        <strain evidence="9">RhyPub2mFocal</strain>
        <tissue evidence="9">Leaves</tissue>
    </source>
</reference>
<dbReference type="InterPro" id="IPR036388">
    <property type="entry name" value="WH-like_DNA-bd_sf"/>
</dbReference>
<dbReference type="PANTHER" id="PTHR23155:SF1185">
    <property type="entry name" value="DISEASE RESISTANCE RPP8-LIKE PROTEIN 3-RELATED"/>
    <property type="match status" value="1"/>
</dbReference>
<dbReference type="Pfam" id="PF18052">
    <property type="entry name" value="Rx_N"/>
    <property type="match status" value="1"/>
</dbReference>
<evidence type="ECO:0000259" key="7">
    <source>
        <dbReference type="Pfam" id="PF18052"/>
    </source>
</evidence>
<dbReference type="InterPro" id="IPR044974">
    <property type="entry name" value="Disease_R_plants"/>
</dbReference>
<sequence>MESLVNFVVGKLGDLIVKEAQFLGGVGNQVEWVETELKRIQCCLIDADTKRRKGDARVENWLNELRDVAYRIEDAIDTFYVEIEDSRHKVSSGFLHKFNKLCCMPMKVPCLHKLGKELGQIRDVLDGISKSRVDYGIKELQQDTERGRSQADELPMRAKAYLDVDETKIVGLDDDKNNILNLLLNSTEIPRRAVITIVGPGGLGKTTLARMVYKRAKANFDHHIMLSVSQHYNLADVVRRMLNEPPQEVDLESIMPKLKSFLSNQRYLIILDDVWEVSLWEQLQDALPNNENGSRVMITSRSIDVAPVDLKIPPYKLKLLNDKDSLNLLLKTALSCQEFDKKCPIELLELADALSKKCKGLPLALNVLGGILSKKDQTYHAWKDMLDTLDWYSNKGESCMNVLAMSYEDMPYYLKPCFLHLACFPEDYEIDVKDLIRMWIAERILPQNDKKTSEETGEDCLQQLFERYLTFFLFIFLVKNWT</sequence>
<dbReference type="InterPro" id="IPR042197">
    <property type="entry name" value="Apaf_helical"/>
</dbReference>
<evidence type="ECO:0000259" key="6">
    <source>
        <dbReference type="Pfam" id="PF00931"/>
    </source>
</evidence>
<feature type="domain" description="NB-ARC" evidence="6">
    <location>
        <begin position="173"/>
        <end position="333"/>
    </location>
</feature>
<evidence type="ECO:0000313" key="10">
    <source>
        <dbReference type="Proteomes" id="UP001140206"/>
    </source>
</evidence>
<dbReference type="Gene3D" id="3.40.50.300">
    <property type="entry name" value="P-loop containing nucleotide triphosphate hydrolases"/>
    <property type="match status" value="1"/>
</dbReference>
<dbReference type="Gene3D" id="1.10.10.10">
    <property type="entry name" value="Winged helix-like DNA-binding domain superfamily/Winged helix DNA-binding domain"/>
    <property type="match status" value="1"/>
</dbReference>
<dbReference type="AlphaFoldDB" id="A0AAV8G506"/>
<dbReference type="GO" id="GO:0098542">
    <property type="term" value="P:defense response to other organism"/>
    <property type="evidence" value="ECO:0007669"/>
    <property type="project" value="TreeGrafter"/>
</dbReference>
<evidence type="ECO:0000256" key="1">
    <source>
        <dbReference type="ARBA" id="ARBA00008894"/>
    </source>
</evidence>
<dbReference type="Pfam" id="PF00931">
    <property type="entry name" value="NB-ARC"/>
    <property type="match status" value="1"/>
</dbReference>
<gene>
    <name evidence="9" type="ORF">LUZ62_049573</name>
</gene>
<dbReference type="EMBL" id="JAMFTS010000002">
    <property type="protein sequence ID" value="KAJ4798327.1"/>
    <property type="molecule type" value="Genomic_DNA"/>
</dbReference>
<dbReference type="CDD" id="cd14798">
    <property type="entry name" value="RX-CC_like"/>
    <property type="match status" value="1"/>
</dbReference>
<dbReference type="GO" id="GO:0043531">
    <property type="term" value="F:ADP binding"/>
    <property type="evidence" value="ECO:0007669"/>
    <property type="project" value="InterPro"/>
</dbReference>
<protein>
    <submittedName>
        <fullName evidence="9">Disease resistance protein (CC-NBS-LRR class) family</fullName>
    </submittedName>
</protein>
<dbReference type="Gene3D" id="1.20.5.4130">
    <property type="match status" value="1"/>
</dbReference>
<evidence type="ECO:0000256" key="3">
    <source>
        <dbReference type="ARBA" id="ARBA00022737"/>
    </source>
</evidence>